<comment type="caution">
    <text evidence="1">The sequence shown here is derived from an EMBL/GenBank/DDBJ whole genome shotgun (WGS) entry which is preliminary data.</text>
</comment>
<gene>
    <name evidence="1" type="ORF">H6G95_09550</name>
</gene>
<accession>A0ABR8EUV9</accession>
<evidence type="ECO:0000313" key="2">
    <source>
        <dbReference type="Proteomes" id="UP000604661"/>
    </source>
</evidence>
<evidence type="ECO:0000313" key="1">
    <source>
        <dbReference type="EMBL" id="MBD2560857.1"/>
    </source>
</evidence>
<dbReference type="RefSeq" id="WP_190890130.1">
    <property type="nucleotide sequence ID" value="NZ_JACJTE010000007.1"/>
</dbReference>
<keyword evidence="2" id="KW-1185">Reference proteome</keyword>
<proteinExistence type="predicted"/>
<sequence>MSENAQEQKQLSLKEIARLSLAERHKILKPFIAAIAEDFLNDSELTEFSVLDGEDWETENENIIHAEEIESIRNHDGFLNGYILKDEGLYDDYANQKENA</sequence>
<organism evidence="1 2">
    <name type="scientific">Nostoc linckia FACHB-391</name>
    <dbReference type="NCBI Taxonomy" id="2692906"/>
    <lineage>
        <taxon>Bacteria</taxon>
        <taxon>Bacillati</taxon>
        <taxon>Cyanobacteriota</taxon>
        <taxon>Cyanophyceae</taxon>
        <taxon>Nostocales</taxon>
        <taxon>Nostocaceae</taxon>
        <taxon>Nostoc</taxon>
    </lineage>
</organism>
<protein>
    <submittedName>
        <fullName evidence="1">Uncharacterized protein</fullName>
    </submittedName>
</protein>
<dbReference type="Proteomes" id="UP000604661">
    <property type="component" value="Unassembled WGS sequence"/>
</dbReference>
<name>A0ABR8EUV9_NOSLI</name>
<dbReference type="EMBL" id="JACJTE010000007">
    <property type="protein sequence ID" value="MBD2560857.1"/>
    <property type="molecule type" value="Genomic_DNA"/>
</dbReference>
<reference evidence="1 2" key="1">
    <citation type="journal article" date="2020" name="ISME J.">
        <title>Comparative genomics reveals insights into cyanobacterial evolution and habitat adaptation.</title>
        <authorList>
            <person name="Chen M.Y."/>
            <person name="Teng W.K."/>
            <person name="Zhao L."/>
            <person name="Hu C.X."/>
            <person name="Zhou Y.K."/>
            <person name="Han B.P."/>
            <person name="Song L.R."/>
            <person name="Shu W.S."/>
        </authorList>
    </citation>
    <scope>NUCLEOTIDE SEQUENCE [LARGE SCALE GENOMIC DNA]</scope>
    <source>
        <strain evidence="1 2">FACHB-391</strain>
    </source>
</reference>